<sequence>MGYFPFFVELKGKRGLIVGGGIVAERKVRKLLPYEPELLVVAPKIDDGIWKLSEEIKEKRKKNEDTSELILSERDFETTNLEKMDFVIAATSDETLNARIAKLCEERNILVNVVDDKEKCGFLFPSLIREGKLSIGISTEGASPRVATTFRARLSADIPERMEEILDYLEKIRPFSKMAIEDDKKRAAFLMELADVCMGKGRPLTETECEILLENYQNKTSKDVLSDKGAPSDRETQSGKDVYSDRKISPGKVVLVGAGCLSYEYITLRGMQEIRKAQVLIYDALIDTRLLDFTIENCEKICVGKRSGRHSVKQEEINMLLIEKAKEGAHVVRLKGGDPFVFGRGNEEVDALTEEGIETEVIPGISSCIAVPELAGIPVTERKVSRSFHVMTGHFAGDEESLKDEIHKMAAMDGTCVFLMGYTRLAEIVRELQNGGAAAETPVAVIHGTSDGSSRAAYGTLLTIEKEVQEKQIPMPAVIVVGDTVRLPE</sequence>
<dbReference type="SUPFAM" id="SSF75615">
    <property type="entry name" value="Siroheme synthase middle domains-like"/>
    <property type="match status" value="1"/>
</dbReference>
<feature type="active site" description="Proton acceptor" evidence="12">
    <location>
        <position position="283"/>
    </location>
</feature>
<dbReference type="Proteomes" id="UP001198893">
    <property type="component" value="Unassembled WGS sequence"/>
</dbReference>
<dbReference type="InterPro" id="IPR050161">
    <property type="entry name" value="Siro_Cobalamin_biosynth"/>
</dbReference>
<dbReference type="NCBIfam" id="TIGR01469">
    <property type="entry name" value="cobA_cysG_Cterm"/>
    <property type="match status" value="1"/>
</dbReference>
<keyword evidence="7" id="KW-0520">NAD</keyword>
<evidence type="ECO:0000256" key="7">
    <source>
        <dbReference type="ARBA" id="ARBA00023027"/>
    </source>
</evidence>
<keyword evidence="6" id="KW-0560">Oxidoreductase</keyword>
<evidence type="ECO:0000313" key="16">
    <source>
        <dbReference type="Proteomes" id="UP001198893"/>
    </source>
</evidence>
<name>A0AAW4WEM4_9FIRM</name>
<keyword evidence="5" id="KW-0949">S-adenosyl-L-methionine</keyword>
<dbReference type="InterPro" id="IPR012409">
    <property type="entry name" value="Sirohaem_synth"/>
</dbReference>
<keyword evidence="2" id="KW-0169">Cobalamin biosynthesis</keyword>
<evidence type="ECO:0000256" key="6">
    <source>
        <dbReference type="ARBA" id="ARBA00023002"/>
    </source>
</evidence>
<dbReference type="Gene3D" id="1.10.8.610">
    <property type="entry name" value="SirC, precorrin-2 dehydrogenase, C-terminal helical domain-like"/>
    <property type="match status" value="1"/>
</dbReference>
<comment type="caution">
    <text evidence="15">The sequence shown here is derived from an EMBL/GenBank/DDBJ whole genome shotgun (WGS) entry which is preliminary data.</text>
</comment>
<keyword evidence="10" id="KW-0511">Multifunctional enzyme</keyword>
<dbReference type="NCBIfam" id="TIGR01470">
    <property type="entry name" value="cysG_Nterm"/>
    <property type="match status" value="1"/>
</dbReference>
<evidence type="ECO:0000256" key="13">
    <source>
        <dbReference type="SAM" id="MobiDB-lite"/>
    </source>
</evidence>
<dbReference type="InterPro" id="IPR042518">
    <property type="entry name" value="SirC_C"/>
</dbReference>
<accession>A0AAW4WEM4</accession>
<dbReference type="PIRSF" id="PIRSF036426">
    <property type="entry name" value="Sirohaem_synth"/>
    <property type="match status" value="1"/>
</dbReference>
<dbReference type="EC" id="2.1.1.107" evidence="15"/>
<dbReference type="GO" id="GO:0009236">
    <property type="term" value="P:cobalamin biosynthetic process"/>
    <property type="evidence" value="ECO:0007669"/>
    <property type="project" value="UniProtKB-KW"/>
</dbReference>
<dbReference type="PANTHER" id="PTHR45790">
    <property type="entry name" value="SIROHEME SYNTHASE-RELATED"/>
    <property type="match status" value="1"/>
</dbReference>
<dbReference type="CDD" id="cd11642">
    <property type="entry name" value="SUMT"/>
    <property type="match status" value="1"/>
</dbReference>
<dbReference type="InterPro" id="IPR035996">
    <property type="entry name" value="4pyrrol_Methylase_sf"/>
</dbReference>
<dbReference type="NCBIfam" id="NF004790">
    <property type="entry name" value="PRK06136.1"/>
    <property type="match status" value="1"/>
</dbReference>
<evidence type="ECO:0000256" key="8">
    <source>
        <dbReference type="ARBA" id="ARBA00023239"/>
    </source>
</evidence>
<evidence type="ECO:0000259" key="14">
    <source>
        <dbReference type="Pfam" id="PF00590"/>
    </source>
</evidence>
<evidence type="ECO:0000313" key="15">
    <source>
        <dbReference type="EMBL" id="MCC2240788.1"/>
    </source>
</evidence>
<evidence type="ECO:0000256" key="9">
    <source>
        <dbReference type="ARBA" id="ARBA00023244"/>
    </source>
</evidence>
<evidence type="ECO:0000256" key="5">
    <source>
        <dbReference type="ARBA" id="ARBA00022691"/>
    </source>
</evidence>
<dbReference type="InterPro" id="IPR036291">
    <property type="entry name" value="NAD(P)-bd_dom_sf"/>
</dbReference>
<evidence type="ECO:0000256" key="3">
    <source>
        <dbReference type="ARBA" id="ARBA00022603"/>
    </source>
</evidence>
<feature type="domain" description="Tetrapyrrole methylase" evidence="14">
    <location>
        <begin position="252"/>
        <end position="447"/>
    </location>
</feature>
<keyword evidence="8" id="KW-0456">Lyase</keyword>
<dbReference type="FunFam" id="3.40.1010.10:FF:000001">
    <property type="entry name" value="Siroheme synthase"/>
    <property type="match status" value="1"/>
</dbReference>
<evidence type="ECO:0000256" key="11">
    <source>
        <dbReference type="ARBA" id="ARBA00047561"/>
    </source>
</evidence>
<dbReference type="GO" id="GO:0004851">
    <property type="term" value="F:uroporphyrin-III C-methyltransferase activity"/>
    <property type="evidence" value="ECO:0007669"/>
    <property type="project" value="UniProtKB-EC"/>
</dbReference>
<reference evidence="15" key="1">
    <citation type="submission" date="2021-10" db="EMBL/GenBank/DDBJ databases">
        <title>Anaerobic single-cell dispensing facilitates the cultivation of human gut bacteria.</title>
        <authorList>
            <person name="Afrizal A."/>
        </authorList>
    </citation>
    <scope>NUCLEOTIDE SEQUENCE</scope>
    <source>
        <strain evidence="15">CLA-AA-H204</strain>
    </source>
</reference>
<evidence type="ECO:0000256" key="10">
    <source>
        <dbReference type="ARBA" id="ARBA00023268"/>
    </source>
</evidence>
<dbReference type="SUPFAM" id="SSF51735">
    <property type="entry name" value="NAD(P)-binding Rossmann-fold domains"/>
    <property type="match status" value="1"/>
</dbReference>
<proteinExistence type="predicted"/>
<dbReference type="SUPFAM" id="SSF53790">
    <property type="entry name" value="Tetrapyrrole methylase"/>
    <property type="match status" value="1"/>
</dbReference>
<protein>
    <submittedName>
        <fullName evidence="15">Uroporphyrinogen-III C-methyltransferase</fullName>
        <ecNumber evidence="15">2.1.1.107</ecNumber>
    </submittedName>
</protein>
<evidence type="ECO:0000256" key="2">
    <source>
        <dbReference type="ARBA" id="ARBA00022573"/>
    </source>
</evidence>
<dbReference type="EMBL" id="JAJEQW010000001">
    <property type="protein sequence ID" value="MCC2240788.1"/>
    <property type="molecule type" value="Genomic_DNA"/>
</dbReference>
<gene>
    <name evidence="15" type="primary">cobA</name>
    <name evidence="15" type="ORF">LKD47_00550</name>
</gene>
<dbReference type="InterPro" id="IPR006366">
    <property type="entry name" value="CobA/CysG_C"/>
</dbReference>
<evidence type="ECO:0000256" key="12">
    <source>
        <dbReference type="PIRSR" id="PIRSR036426-1"/>
    </source>
</evidence>
<dbReference type="AlphaFoldDB" id="A0AAW4WEM4"/>
<organism evidence="15 16">
    <name type="scientific">Roseburia amylophila</name>
    <dbReference type="NCBI Taxonomy" id="2981794"/>
    <lineage>
        <taxon>Bacteria</taxon>
        <taxon>Bacillati</taxon>
        <taxon>Bacillota</taxon>
        <taxon>Clostridia</taxon>
        <taxon>Lachnospirales</taxon>
        <taxon>Lachnospiraceae</taxon>
        <taxon>Roseburia</taxon>
    </lineage>
</organism>
<dbReference type="PANTHER" id="PTHR45790:SF3">
    <property type="entry name" value="S-ADENOSYL-L-METHIONINE-DEPENDENT UROPORPHYRINOGEN III METHYLTRANSFERASE, CHLOROPLASTIC"/>
    <property type="match status" value="1"/>
</dbReference>
<dbReference type="InterPro" id="IPR000878">
    <property type="entry name" value="4pyrrol_Mease"/>
</dbReference>
<dbReference type="RefSeq" id="WP_227709385.1">
    <property type="nucleotide sequence ID" value="NZ_JAJEQW010000001.1"/>
</dbReference>
<comment type="catalytic activity">
    <reaction evidence="11">
        <text>precorrin-2 + NAD(+) = sirohydrochlorin + NADH + 2 H(+)</text>
        <dbReference type="Rhea" id="RHEA:15613"/>
        <dbReference type="ChEBI" id="CHEBI:15378"/>
        <dbReference type="ChEBI" id="CHEBI:57540"/>
        <dbReference type="ChEBI" id="CHEBI:57945"/>
        <dbReference type="ChEBI" id="CHEBI:58351"/>
        <dbReference type="ChEBI" id="CHEBI:58827"/>
        <dbReference type="EC" id="1.3.1.76"/>
    </reaction>
</comment>
<dbReference type="InterPro" id="IPR006367">
    <property type="entry name" value="Sirohaem_synthase_N"/>
</dbReference>
<dbReference type="Gene3D" id="3.40.1010.10">
    <property type="entry name" value="Cobalt-precorrin-4 Transmethylase, Domain 1"/>
    <property type="match status" value="1"/>
</dbReference>
<dbReference type="GO" id="GO:0032259">
    <property type="term" value="P:methylation"/>
    <property type="evidence" value="ECO:0007669"/>
    <property type="project" value="UniProtKB-KW"/>
</dbReference>
<feature type="region of interest" description="Disordered" evidence="13">
    <location>
        <begin position="223"/>
        <end position="244"/>
    </location>
</feature>
<dbReference type="GO" id="GO:0051287">
    <property type="term" value="F:NAD binding"/>
    <property type="evidence" value="ECO:0007669"/>
    <property type="project" value="InterPro"/>
</dbReference>
<dbReference type="GO" id="GO:0043115">
    <property type="term" value="F:precorrin-2 dehydrogenase activity"/>
    <property type="evidence" value="ECO:0007669"/>
    <property type="project" value="UniProtKB-EC"/>
</dbReference>
<keyword evidence="3 15" id="KW-0489">Methyltransferase</keyword>
<evidence type="ECO:0000256" key="1">
    <source>
        <dbReference type="ARBA" id="ARBA00005010"/>
    </source>
</evidence>
<keyword evidence="9" id="KW-0627">Porphyrin biosynthesis</keyword>
<feature type="active site" description="Proton donor" evidence="12">
    <location>
        <position position="305"/>
    </location>
</feature>
<dbReference type="InterPro" id="IPR014777">
    <property type="entry name" value="4pyrrole_Mease_sub1"/>
</dbReference>
<dbReference type="Pfam" id="PF00590">
    <property type="entry name" value="TP_methylase"/>
    <property type="match status" value="1"/>
</dbReference>
<dbReference type="GO" id="GO:0019354">
    <property type="term" value="P:siroheme biosynthetic process"/>
    <property type="evidence" value="ECO:0007669"/>
    <property type="project" value="InterPro"/>
</dbReference>
<dbReference type="Gene3D" id="3.40.50.720">
    <property type="entry name" value="NAD(P)-binding Rossmann-like Domain"/>
    <property type="match status" value="1"/>
</dbReference>
<comment type="pathway">
    <text evidence="1">Porphyrin-containing compound metabolism; siroheme biosynthesis; sirohydrochlorin from precorrin-2: step 1/1.</text>
</comment>
<dbReference type="InterPro" id="IPR014776">
    <property type="entry name" value="4pyrrole_Mease_sub2"/>
</dbReference>
<dbReference type="GO" id="GO:0051266">
    <property type="term" value="F:sirohydrochlorin ferrochelatase activity"/>
    <property type="evidence" value="ECO:0007669"/>
    <property type="project" value="InterPro"/>
</dbReference>
<keyword evidence="4 15" id="KW-0808">Transferase</keyword>
<dbReference type="Pfam" id="PF13241">
    <property type="entry name" value="NAD_binding_7"/>
    <property type="match status" value="1"/>
</dbReference>
<dbReference type="Gene3D" id="3.30.950.10">
    <property type="entry name" value="Methyltransferase, Cobalt-precorrin-4 Transmethylase, Domain 2"/>
    <property type="match status" value="1"/>
</dbReference>
<evidence type="ECO:0000256" key="4">
    <source>
        <dbReference type="ARBA" id="ARBA00022679"/>
    </source>
</evidence>